<accession>A0AA39UUZ2</accession>
<proteinExistence type="predicted"/>
<name>A0AA39UUZ2_9AGAR</name>
<protein>
    <submittedName>
        <fullName evidence="1">Uncharacterized protein</fullName>
    </submittedName>
</protein>
<dbReference type="Proteomes" id="UP001175228">
    <property type="component" value="Unassembled WGS sequence"/>
</dbReference>
<dbReference type="AlphaFoldDB" id="A0AA39UUZ2"/>
<evidence type="ECO:0000313" key="1">
    <source>
        <dbReference type="EMBL" id="KAK0494010.1"/>
    </source>
</evidence>
<sequence length="250" mass="28414">MDKGSRSAIQCIHIIDGYAIIGQSCILPGQTDYCQHVSEHLDTFRKWVGVATLCGLKGDIVLEELQAEALYYGLSTEDIDEKEERLALVLHIFKLHCEEFADLYHPWQQTLEILISTTRQQPKLSKEVLSALIDLSEAIHRMVSKIETSQSHFLNALLLPYLDHNHSYTHSGTATAIAEAVEPWPQSIMDIITALQEYYHKKGMVIAQSLDRSDPWLPQVATMRVFQLLILSFTNTEAEPFFKFLVQNKA</sequence>
<reference evidence="1" key="1">
    <citation type="submission" date="2023-06" db="EMBL/GenBank/DDBJ databases">
        <authorList>
            <consortium name="Lawrence Berkeley National Laboratory"/>
            <person name="Ahrendt S."/>
            <person name="Sahu N."/>
            <person name="Indic B."/>
            <person name="Wong-Bajracharya J."/>
            <person name="Merenyi Z."/>
            <person name="Ke H.-M."/>
            <person name="Monk M."/>
            <person name="Kocsube S."/>
            <person name="Drula E."/>
            <person name="Lipzen A."/>
            <person name="Balint B."/>
            <person name="Henrissat B."/>
            <person name="Andreopoulos B."/>
            <person name="Martin F.M."/>
            <person name="Harder C.B."/>
            <person name="Rigling D."/>
            <person name="Ford K.L."/>
            <person name="Foster G.D."/>
            <person name="Pangilinan J."/>
            <person name="Papanicolaou A."/>
            <person name="Barry K."/>
            <person name="LaButti K."/>
            <person name="Viragh M."/>
            <person name="Koriabine M."/>
            <person name="Yan M."/>
            <person name="Riley R."/>
            <person name="Champramary S."/>
            <person name="Plett K.L."/>
            <person name="Tsai I.J."/>
            <person name="Slot J."/>
            <person name="Sipos G."/>
            <person name="Plett J."/>
            <person name="Nagy L.G."/>
            <person name="Grigoriev I.V."/>
        </authorList>
    </citation>
    <scope>NUCLEOTIDE SEQUENCE</scope>
    <source>
        <strain evidence="1">HWK02</strain>
    </source>
</reference>
<organism evidence="1 2">
    <name type="scientific">Armillaria luteobubalina</name>
    <dbReference type="NCBI Taxonomy" id="153913"/>
    <lineage>
        <taxon>Eukaryota</taxon>
        <taxon>Fungi</taxon>
        <taxon>Dikarya</taxon>
        <taxon>Basidiomycota</taxon>
        <taxon>Agaricomycotina</taxon>
        <taxon>Agaricomycetes</taxon>
        <taxon>Agaricomycetidae</taxon>
        <taxon>Agaricales</taxon>
        <taxon>Marasmiineae</taxon>
        <taxon>Physalacriaceae</taxon>
        <taxon>Armillaria</taxon>
    </lineage>
</organism>
<comment type="caution">
    <text evidence="1">The sequence shown here is derived from an EMBL/GenBank/DDBJ whole genome shotgun (WGS) entry which is preliminary data.</text>
</comment>
<keyword evidence="2" id="KW-1185">Reference proteome</keyword>
<gene>
    <name evidence="1" type="ORF">EDD18DRAFT_1107518</name>
</gene>
<dbReference type="EMBL" id="JAUEPU010000022">
    <property type="protein sequence ID" value="KAK0494010.1"/>
    <property type="molecule type" value="Genomic_DNA"/>
</dbReference>
<evidence type="ECO:0000313" key="2">
    <source>
        <dbReference type="Proteomes" id="UP001175228"/>
    </source>
</evidence>